<keyword evidence="5" id="KW-1185">Reference proteome</keyword>
<feature type="compositionally biased region" description="Basic and acidic residues" evidence="2">
    <location>
        <begin position="9"/>
        <end position="27"/>
    </location>
</feature>
<sequence length="349" mass="38028">MAEGDSPSAEDRTEAPTQRRLDRARDEGQSALSREAVGFATLLAGTLAGFLALPPLGVEWLRLMRALLEMPGDGAVLAPALLRQSVLTLLPVLGLVALAGMLASLAQTGIVMRAEALAPQLSRLNPAAALKRLLGPDGLAELARTLMKLALVGAALWHAVDLPMLQAVLHFSAAMLLDEVGRGSLRLLVAAVFAFGAIALLDLLWVRWRHLRRMRMSREELRQEYRESEGDPHIKARLRRLREQRARRRMLAAVPKATVVVTNPTHYAIALSYAPGQASAPKLVAKGVDAMAARIRAAATEHGVPIVENPPLARALWRQEVDSEIPAEHWQAVAEIIAYVWRLQGQRHG</sequence>
<keyword evidence="3" id="KW-1133">Transmembrane helix</keyword>
<evidence type="ECO:0000256" key="2">
    <source>
        <dbReference type="SAM" id="MobiDB-lite"/>
    </source>
</evidence>
<feature type="transmembrane region" description="Helical" evidence="3">
    <location>
        <begin position="36"/>
        <end position="56"/>
    </location>
</feature>
<dbReference type="PANTHER" id="PTHR30531">
    <property type="entry name" value="FLAGELLAR BIOSYNTHETIC PROTEIN FLHB"/>
    <property type="match status" value="1"/>
</dbReference>
<feature type="transmembrane region" description="Helical" evidence="3">
    <location>
        <begin position="149"/>
        <end position="173"/>
    </location>
</feature>
<evidence type="ECO:0000313" key="4">
    <source>
        <dbReference type="EMBL" id="MBL6076687.1"/>
    </source>
</evidence>
<keyword evidence="4" id="KW-0966">Cell projection</keyword>
<organism evidence="4 5">
    <name type="scientific">Belnapia arida</name>
    <dbReference type="NCBI Taxonomy" id="2804533"/>
    <lineage>
        <taxon>Bacteria</taxon>
        <taxon>Pseudomonadati</taxon>
        <taxon>Pseudomonadota</taxon>
        <taxon>Alphaproteobacteria</taxon>
        <taxon>Acetobacterales</taxon>
        <taxon>Roseomonadaceae</taxon>
        <taxon>Belnapia</taxon>
    </lineage>
</organism>
<dbReference type="RefSeq" id="WP_202829860.1">
    <property type="nucleotide sequence ID" value="NZ_JAETWB010000001.1"/>
</dbReference>
<dbReference type="PRINTS" id="PR00950">
    <property type="entry name" value="TYPE3IMSPROT"/>
</dbReference>
<dbReference type="EMBL" id="JAETWB010000001">
    <property type="protein sequence ID" value="MBL6076687.1"/>
    <property type="molecule type" value="Genomic_DNA"/>
</dbReference>
<feature type="transmembrane region" description="Helical" evidence="3">
    <location>
        <begin position="185"/>
        <end position="206"/>
    </location>
</feature>
<dbReference type="Proteomes" id="UP000660885">
    <property type="component" value="Unassembled WGS sequence"/>
</dbReference>
<dbReference type="Gene3D" id="6.10.250.2080">
    <property type="match status" value="1"/>
</dbReference>
<evidence type="ECO:0000256" key="1">
    <source>
        <dbReference type="ARBA" id="ARBA00010690"/>
    </source>
</evidence>
<dbReference type="Gene3D" id="3.40.1690.10">
    <property type="entry name" value="secretion proteins EscU"/>
    <property type="match status" value="1"/>
</dbReference>
<comment type="caution">
    <text evidence="4">The sequence shown here is derived from an EMBL/GenBank/DDBJ whole genome shotgun (WGS) entry which is preliminary data.</text>
</comment>
<evidence type="ECO:0000313" key="5">
    <source>
        <dbReference type="Proteomes" id="UP000660885"/>
    </source>
</evidence>
<dbReference type="PANTHER" id="PTHR30531:SF12">
    <property type="entry name" value="FLAGELLAR BIOSYNTHETIC PROTEIN FLHB"/>
    <property type="match status" value="1"/>
</dbReference>
<keyword evidence="3" id="KW-0472">Membrane</keyword>
<feature type="region of interest" description="Disordered" evidence="2">
    <location>
        <begin position="1"/>
        <end position="27"/>
    </location>
</feature>
<dbReference type="InterPro" id="IPR006135">
    <property type="entry name" value="T3SS_substrate_exporter"/>
</dbReference>
<accession>A0ABS1TZ18</accession>
<reference evidence="4 5" key="1">
    <citation type="submission" date="2021-01" db="EMBL/GenBank/DDBJ databases">
        <title>Belnapia mucosa sp. nov. and Belnapia arida sp. nov., isolated from the Tabernas Desert (Almeria, Spain).</title>
        <authorList>
            <person name="Molina-Menor E."/>
            <person name="Vidal-Verdu A."/>
            <person name="Calonge A."/>
            <person name="Satari L."/>
            <person name="Pereto J."/>
            <person name="Porcar M."/>
        </authorList>
    </citation>
    <scope>NUCLEOTIDE SEQUENCE [LARGE SCALE GENOMIC DNA]</scope>
    <source>
        <strain evidence="4 5">T18</strain>
    </source>
</reference>
<feature type="transmembrane region" description="Helical" evidence="3">
    <location>
        <begin position="76"/>
        <end position="103"/>
    </location>
</feature>
<name>A0ABS1TZ18_9PROT</name>
<keyword evidence="4" id="KW-0969">Cilium</keyword>
<comment type="similarity">
    <text evidence="1">Belongs to the type III secretion exporter family.</text>
</comment>
<dbReference type="InterPro" id="IPR029025">
    <property type="entry name" value="T3SS_substrate_exporter_C"/>
</dbReference>
<keyword evidence="3" id="KW-0812">Transmembrane</keyword>
<gene>
    <name evidence="4" type="ORF">JMJ56_01635</name>
</gene>
<evidence type="ECO:0000256" key="3">
    <source>
        <dbReference type="SAM" id="Phobius"/>
    </source>
</evidence>
<dbReference type="SUPFAM" id="SSF160544">
    <property type="entry name" value="EscU C-terminal domain-like"/>
    <property type="match status" value="1"/>
</dbReference>
<proteinExistence type="inferred from homology"/>
<dbReference type="Pfam" id="PF01312">
    <property type="entry name" value="Bac_export_2"/>
    <property type="match status" value="1"/>
</dbReference>
<protein>
    <submittedName>
        <fullName evidence="4">Flagellar biosynthesis protein FlhB</fullName>
    </submittedName>
</protein>
<keyword evidence="4" id="KW-0282">Flagellum</keyword>